<dbReference type="EMBL" id="MHJM01000027">
    <property type="protein sequence ID" value="OGY67369.1"/>
    <property type="molecule type" value="Genomic_DNA"/>
</dbReference>
<keyword evidence="1" id="KW-1133">Transmembrane helix</keyword>
<keyword evidence="1" id="KW-0472">Membrane</keyword>
<accession>A0A1G1ZSC4</accession>
<feature type="transmembrane region" description="Helical" evidence="1">
    <location>
        <begin position="33"/>
        <end position="54"/>
    </location>
</feature>
<protein>
    <submittedName>
        <fullName evidence="2">Uncharacterized protein</fullName>
    </submittedName>
</protein>
<comment type="caution">
    <text evidence="2">The sequence shown here is derived from an EMBL/GenBank/DDBJ whole genome shotgun (WGS) entry which is preliminary data.</text>
</comment>
<dbReference type="Proteomes" id="UP000176284">
    <property type="component" value="Unassembled WGS sequence"/>
</dbReference>
<proteinExistence type="predicted"/>
<reference evidence="2 3" key="1">
    <citation type="journal article" date="2016" name="Nat. Commun.">
        <title>Thousands of microbial genomes shed light on interconnected biogeochemical processes in an aquifer system.</title>
        <authorList>
            <person name="Anantharaman K."/>
            <person name="Brown C.T."/>
            <person name="Hug L.A."/>
            <person name="Sharon I."/>
            <person name="Castelle C.J."/>
            <person name="Probst A.J."/>
            <person name="Thomas B.C."/>
            <person name="Singh A."/>
            <person name="Wilkins M.J."/>
            <person name="Karaoz U."/>
            <person name="Brodie E.L."/>
            <person name="Williams K.H."/>
            <person name="Hubbard S.S."/>
            <person name="Banfield J.F."/>
        </authorList>
    </citation>
    <scope>NUCLEOTIDE SEQUENCE [LARGE SCALE GENOMIC DNA]</scope>
</reference>
<evidence type="ECO:0000313" key="2">
    <source>
        <dbReference type="EMBL" id="OGY67369.1"/>
    </source>
</evidence>
<evidence type="ECO:0000313" key="3">
    <source>
        <dbReference type="Proteomes" id="UP000176284"/>
    </source>
</evidence>
<name>A0A1G1ZSC4_9BACT</name>
<organism evidence="2 3">
    <name type="scientific">Candidatus Harrisonbacteria bacterium RIFCSPLOWO2_02_FULL_45_10c</name>
    <dbReference type="NCBI Taxonomy" id="1798410"/>
    <lineage>
        <taxon>Bacteria</taxon>
        <taxon>Candidatus Harrisoniibacteriota</taxon>
    </lineage>
</organism>
<evidence type="ECO:0000256" key="1">
    <source>
        <dbReference type="SAM" id="Phobius"/>
    </source>
</evidence>
<keyword evidence="1" id="KW-0812">Transmembrane</keyword>
<sequence length="100" mass="11636">MVVEGLPPGIETLPIAPDLQPLIDIIQPFFSKLSVLLGGIFGVYILLLLVRIYYERKHVRLLQDMRYDLDVLNEHYGLPTSKQRKGWLRRVFSSRKKSKK</sequence>
<dbReference type="AlphaFoldDB" id="A0A1G1ZSC4"/>
<gene>
    <name evidence="2" type="ORF">A3H63_02810</name>
</gene>